<dbReference type="Gene3D" id="3.30.300.30">
    <property type="match status" value="1"/>
</dbReference>
<dbReference type="InterPro" id="IPR045851">
    <property type="entry name" value="AMP-bd_C_sf"/>
</dbReference>
<feature type="domain" description="AMP-binding enzyme C-terminal" evidence="4">
    <location>
        <begin position="422"/>
        <end position="497"/>
    </location>
</feature>
<dbReference type="SUPFAM" id="SSF56801">
    <property type="entry name" value="Acetyl-CoA synthetase-like"/>
    <property type="match status" value="1"/>
</dbReference>
<dbReference type="InterPro" id="IPR025110">
    <property type="entry name" value="AMP-bd_C"/>
</dbReference>
<dbReference type="Pfam" id="PF00501">
    <property type="entry name" value="AMP-binding"/>
    <property type="match status" value="1"/>
</dbReference>
<keyword evidence="2" id="KW-0436">Ligase</keyword>
<dbReference type="CDD" id="cd17631">
    <property type="entry name" value="FACL_FadD13-like"/>
    <property type="match status" value="1"/>
</dbReference>
<dbReference type="InterPro" id="IPR020845">
    <property type="entry name" value="AMP-binding_CS"/>
</dbReference>
<dbReference type="PANTHER" id="PTHR43201:SF5">
    <property type="entry name" value="MEDIUM-CHAIN ACYL-COA LIGASE ACSF2, MITOCHONDRIAL"/>
    <property type="match status" value="1"/>
</dbReference>
<evidence type="ECO:0000256" key="1">
    <source>
        <dbReference type="ARBA" id="ARBA00006432"/>
    </source>
</evidence>
<evidence type="ECO:0000313" key="5">
    <source>
        <dbReference type="EMBL" id="SVB14675.1"/>
    </source>
</evidence>
<dbReference type="PANTHER" id="PTHR43201">
    <property type="entry name" value="ACYL-COA SYNTHETASE"/>
    <property type="match status" value="1"/>
</dbReference>
<dbReference type="Gene3D" id="3.40.50.12780">
    <property type="entry name" value="N-terminal domain of ligase-like"/>
    <property type="match status" value="1"/>
</dbReference>
<organism evidence="5">
    <name type="scientific">marine metagenome</name>
    <dbReference type="NCBI Taxonomy" id="408172"/>
    <lineage>
        <taxon>unclassified sequences</taxon>
        <taxon>metagenomes</taxon>
        <taxon>ecological metagenomes</taxon>
    </lineage>
</organism>
<reference evidence="5" key="1">
    <citation type="submission" date="2018-05" db="EMBL/GenBank/DDBJ databases">
        <authorList>
            <person name="Lanie J.A."/>
            <person name="Ng W.-L."/>
            <person name="Kazmierczak K.M."/>
            <person name="Andrzejewski T.M."/>
            <person name="Davidsen T.M."/>
            <person name="Wayne K.J."/>
            <person name="Tettelin H."/>
            <person name="Glass J.I."/>
            <person name="Rusch D."/>
            <person name="Podicherti R."/>
            <person name="Tsui H.-C.T."/>
            <person name="Winkler M.E."/>
        </authorList>
    </citation>
    <scope>NUCLEOTIDE SEQUENCE</scope>
</reference>
<dbReference type="InterPro" id="IPR000873">
    <property type="entry name" value="AMP-dep_synth/lig_dom"/>
</dbReference>
<proteinExistence type="inferred from homology"/>
<dbReference type="Pfam" id="PF13193">
    <property type="entry name" value="AMP-binding_C"/>
    <property type="match status" value="1"/>
</dbReference>
<dbReference type="AlphaFoldDB" id="A0A382BLL2"/>
<evidence type="ECO:0008006" key="6">
    <source>
        <dbReference type="Google" id="ProtNLM"/>
    </source>
</evidence>
<evidence type="ECO:0000259" key="3">
    <source>
        <dbReference type="Pfam" id="PF00501"/>
    </source>
</evidence>
<sequence>MTTPSYDWIAHHAAVRGDKLASHDLASGRKFTYSELHDRNSCLASAFREEFGVARGDRVAVLAENDTNFFEVQFACWKLGAIFVPLNWRLSIPELEYIVGDAGPDVIIHDDQFADNAVKLAELSGIEHRITWGPSIGDAAAYEEILASHQPLIDSVSCTHDDVLTIMYTSGTTGRPKGAIITQGMTFWNAVNSVEYYACTESMINLTFLPLFHTGGLNVFANVAFHFGGTNLIMKTFEPAEALRLLSDPDVAVTHTIGVPANWLFMSQVPEFETSSFSTVVAPAVGGSPTPVPLIEAWSAKGMPLQQAYGMTETSPLVLALPPDMCTTKIGSAGVPAMHTAVRVVTEDGRDAEPGETGELWCKGPNITPGYWNLPDETKESFEDGWLKTGDAARQDEDGFYYIVDRWKDMYISGGENVYPAEVESVIYQLPAIGEVSVIGVPDQKWVEVGRAIVVLKDGEDLSEVDLVNHCRQNLARYKVPQSVIFVDEIPHNATGKVLKRELRDLYSQP</sequence>
<gene>
    <name evidence="5" type="ORF">METZ01_LOCUS167529</name>
</gene>
<accession>A0A382BLL2</accession>
<dbReference type="GO" id="GO:0006631">
    <property type="term" value="P:fatty acid metabolic process"/>
    <property type="evidence" value="ECO:0007669"/>
    <property type="project" value="TreeGrafter"/>
</dbReference>
<dbReference type="PROSITE" id="PS00455">
    <property type="entry name" value="AMP_BINDING"/>
    <property type="match status" value="1"/>
</dbReference>
<protein>
    <recommendedName>
        <fullName evidence="6">Acid--CoA ligase</fullName>
    </recommendedName>
</protein>
<evidence type="ECO:0000259" key="4">
    <source>
        <dbReference type="Pfam" id="PF13193"/>
    </source>
</evidence>
<dbReference type="EMBL" id="UINC01030377">
    <property type="protein sequence ID" value="SVB14675.1"/>
    <property type="molecule type" value="Genomic_DNA"/>
</dbReference>
<dbReference type="InterPro" id="IPR042099">
    <property type="entry name" value="ANL_N_sf"/>
</dbReference>
<dbReference type="FunFam" id="3.30.300.30:FF:000008">
    <property type="entry name" value="2,3-dihydroxybenzoate-AMP ligase"/>
    <property type="match status" value="1"/>
</dbReference>
<feature type="domain" description="AMP-dependent synthetase/ligase" evidence="3">
    <location>
        <begin position="10"/>
        <end position="372"/>
    </location>
</feature>
<comment type="similarity">
    <text evidence="1">Belongs to the ATP-dependent AMP-binding enzyme family.</text>
</comment>
<evidence type="ECO:0000256" key="2">
    <source>
        <dbReference type="ARBA" id="ARBA00022598"/>
    </source>
</evidence>
<name>A0A382BLL2_9ZZZZ</name>
<dbReference type="GO" id="GO:0031956">
    <property type="term" value="F:medium-chain fatty acid-CoA ligase activity"/>
    <property type="evidence" value="ECO:0007669"/>
    <property type="project" value="TreeGrafter"/>
</dbReference>